<dbReference type="GO" id="GO:0005524">
    <property type="term" value="F:ATP binding"/>
    <property type="evidence" value="ECO:0007669"/>
    <property type="project" value="UniProtKB-KW"/>
</dbReference>
<dbReference type="InterPro" id="IPR035907">
    <property type="entry name" value="Hppk_sf"/>
</dbReference>
<dbReference type="GO" id="GO:0046654">
    <property type="term" value="P:tetrahydrofolate biosynthetic process"/>
    <property type="evidence" value="ECO:0007669"/>
    <property type="project" value="UniProtKB-UniPathway"/>
</dbReference>
<dbReference type="EMBL" id="CP036266">
    <property type="protein sequence ID" value="QDT21086.1"/>
    <property type="molecule type" value="Genomic_DNA"/>
</dbReference>
<keyword evidence="5 14" id="KW-0808">Transferase</keyword>
<reference evidence="14 15" key="1">
    <citation type="submission" date="2019-02" db="EMBL/GenBank/DDBJ databases">
        <title>Deep-cultivation of Planctomycetes and their phenomic and genomic characterization uncovers novel biology.</title>
        <authorList>
            <person name="Wiegand S."/>
            <person name="Jogler M."/>
            <person name="Boedeker C."/>
            <person name="Pinto D."/>
            <person name="Vollmers J."/>
            <person name="Rivas-Marin E."/>
            <person name="Kohn T."/>
            <person name="Peeters S.H."/>
            <person name="Heuer A."/>
            <person name="Rast P."/>
            <person name="Oberbeckmann S."/>
            <person name="Bunk B."/>
            <person name="Jeske O."/>
            <person name="Meyerdierks A."/>
            <person name="Storesund J.E."/>
            <person name="Kallscheuer N."/>
            <person name="Luecker S."/>
            <person name="Lage O.M."/>
            <person name="Pohl T."/>
            <person name="Merkel B.J."/>
            <person name="Hornburger P."/>
            <person name="Mueller R.-W."/>
            <person name="Bruemmer F."/>
            <person name="Labrenz M."/>
            <person name="Spormann A.M."/>
            <person name="Op den Camp H."/>
            <person name="Overmann J."/>
            <person name="Amann R."/>
            <person name="Jetten M.S.M."/>
            <person name="Mascher T."/>
            <person name="Medema M.H."/>
            <person name="Devos D.P."/>
            <person name="Kaster A.-K."/>
            <person name="Ovreas L."/>
            <person name="Rohde M."/>
            <person name="Galperin M.Y."/>
            <person name="Jogler C."/>
        </authorList>
    </citation>
    <scope>NUCLEOTIDE SEQUENCE [LARGE SCALE GENOMIC DNA]</scope>
    <source>
        <strain evidence="14 15">HG66A1</strain>
    </source>
</reference>
<dbReference type="SUPFAM" id="SSF55083">
    <property type="entry name" value="6-hydroxymethyl-7,8-dihydropterin pyrophosphokinase, HPPK"/>
    <property type="match status" value="1"/>
</dbReference>
<name>A0A517PNY2_9PLAN</name>
<dbReference type="CDD" id="cd00483">
    <property type="entry name" value="HPPK"/>
    <property type="match status" value="1"/>
</dbReference>
<evidence type="ECO:0000313" key="15">
    <source>
        <dbReference type="Proteomes" id="UP000320421"/>
    </source>
</evidence>
<organism evidence="14 15">
    <name type="scientific">Gimesia chilikensis</name>
    <dbReference type="NCBI Taxonomy" id="2605989"/>
    <lineage>
        <taxon>Bacteria</taxon>
        <taxon>Pseudomonadati</taxon>
        <taxon>Planctomycetota</taxon>
        <taxon>Planctomycetia</taxon>
        <taxon>Planctomycetales</taxon>
        <taxon>Planctomycetaceae</taxon>
        <taxon>Gimesia</taxon>
    </lineage>
</organism>
<dbReference type="NCBIfam" id="TIGR01498">
    <property type="entry name" value="folK"/>
    <property type="match status" value="1"/>
</dbReference>
<keyword evidence="6" id="KW-0547">Nucleotide-binding</keyword>
<evidence type="ECO:0000256" key="5">
    <source>
        <dbReference type="ARBA" id="ARBA00022679"/>
    </source>
</evidence>
<comment type="pathway">
    <text evidence="1">Cofactor biosynthesis; tetrahydrofolate biosynthesis; 2-amino-4-hydroxy-6-hydroxymethyl-7,8-dihydropteridine diphosphate from 7,8-dihydroneopterin triphosphate: step 4/4.</text>
</comment>
<evidence type="ECO:0000256" key="9">
    <source>
        <dbReference type="ARBA" id="ARBA00022909"/>
    </source>
</evidence>
<dbReference type="PROSITE" id="PS00794">
    <property type="entry name" value="HPPK"/>
    <property type="match status" value="1"/>
</dbReference>
<dbReference type="Proteomes" id="UP000320421">
    <property type="component" value="Chromosome"/>
</dbReference>
<keyword evidence="8" id="KW-0067">ATP-binding</keyword>
<evidence type="ECO:0000256" key="7">
    <source>
        <dbReference type="ARBA" id="ARBA00022777"/>
    </source>
</evidence>
<gene>
    <name evidence="14" type="primary">folK_1</name>
    <name evidence="14" type="ORF">HG66A1_28790</name>
</gene>
<evidence type="ECO:0000256" key="8">
    <source>
        <dbReference type="ARBA" id="ARBA00022840"/>
    </source>
</evidence>
<evidence type="ECO:0000256" key="2">
    <source>
        <dbReference type="ARBA" id="ARBA00005810"/>
    </source>
</evidence>
<dbReference type="InterPro" id="IPR000550">
    <property type="entry name" value="Hppk"/>
</dbReference>
<keyword evidence="15" id="KW-1185">Reference proteome</keyword>
<evidence type="ECO:0000256" key="12">
    <source>
        <dbReference type="ARBA" id="ARBA00033413"/>
    </source>
</evidence>
<dbReference type="UniPathway" id="UPA00077">
    <property type="reaction ID" value="UER00155"/>
</dbReference>
<evidence type="ECO:0000256" key="6">
    <source>
        <dbReference type="ARBA" id="ARBA00022741"/>
    </source>
</evidence>
<dbReference type="RefSeq" id="WP_145184835.1">
    <property type="nucleotide sequence ID" value="NZ_CP036266.1"/>
</dbReference>
<keyword evidence="7 14" id="KW-0418">Kinase</keyword>
<evidence type="ECO:0000256" key="4">
    <source>
        <dbReference type="ARBA" id="ARBA00016218"/>
    </source>
</evidence>
<evidence type="ECO:0000256" key="10">
    <source>
        <dbReference type="ARBA" id="ARBA00029409"/>
    </source>
</evidence>
<dbReference type="PANTHER" id="PTHR43071">
    <property type="entry name" value="2-AMINO-4-HYDROXY-6-HYDROXYMETHYLDIHYDROPTERIDINE PYROPHOSPHOKINASE"/>
    <property type="match status" value="1"/>
</dbReference>
<keyword evidence="9" id="KW-0289">Folate biosynthesis</keyword>
<comment type="similarity">
    <text evidence="2">Belongs to the HPPK family.</text>
</comment>
<dbReference type="EC" id="2.7.6.3" evidence="3"/>
<evidence type="ECO:0000313" key="14">
    <source>
        <dbReference type="EMBL" id="QDT21086.1"/>
    </source>
</evidence>
<dbReference type="GO" id="GO:0003848">
    <property type="term" value="F:2-amino-4-hydroxy-6-hydroxymethyldihydropteridine diphosphokinase activity"/>
    <property type="evidence" value="ECO:0007669"/>
    <property type="project" value="UniProtKB-EC"/>
</dbReference>
<evidence type="ECO:0000259" key="13">
    <source>
        <dbReference type="PROSITE" id="PS00794"/>
    </source>
</evidence>
<protein>
    <recommendedName>
        <fullName evidence="4">2-amino-4-hydroxy-6-hydroxymethyldihydropteridine pyrophosphokinase</fullName>
        <ecNumber evidence="3">2.7.6.3</ecNumber>
    </recommendedName>
    <alternativeName>
        <fullName evidence="11">6-hydroxymethyl-7,8-dihydropterin pyrophosphokinase</fullName>
    </alternativeName>
    <alternativeName>
        <fullName evidence="12">7,8-dihydro-6-hydroxymethylpterin-pyrophosphokinase</fullName>
    </alternativeName>
</protein>
<feature type="domain" description="7,8-dihydro-6-hydroxymethylpterin-pyrophosphokinase" evidence="13">
    <location>
        <begin position="91"/>
        <end position="102"/>
    </location>
</feature>
<dbReference type="GO" id="GO:0046656">
    <property type="term" value="P:folic acid biosynthetic process"/>
    <property type="evidence" value="ECO:0007669"/>
    <property type="project" value="UniProtKB-KW"/>
</dbReference>
<dbReference type="GO" id="GO:0016301">
    <property type="term" value="F:kinase activity"/>
    <property type="evidence" value="ECO:0007669"/>
    <property type="project" value="UniProtKB-KW"/>
</dbReference>
<proteinExistence type="inferred from homology"/>
<evidence type="ECO:0000256" key="1">
    <source>
        <dbReference type="ARBA" id="ARBA00005051"/>
    </source>
</evidence>
<evidence type="ECO:0000256" key="11">
    <source>
        <dbReference type="ARBA" id="ARBA00029766"/>
    </source>
</evidence>
<evidence type="ECO:0000256" key="3">
    <source>
        <dbReference type="ARBA" id="ARBA00013253"/>
    </source>
</evidence>
<accession>A0A517PNY2</accession>
<comment type="function">
    <text evidence="10">Catalyzes the transfer of pyrophosphate from adenosine triphosphate (ATP) to 6-hydroxymethyl-7,8-dihydropterin, an enzymatic step in folate biosynthesis pathway.</text>
</comment>
<dbReference type="Gene3D" id="3.30.70.560">
    <property type="entry name" value="7,8-Dihydro-6-hydroxymethylpterin-pyrophosphokinase HPPK"/>
    <property type="match status" value="1"/>
</dbReference>
<dbReference type="AlphaFoldDB" id="A0A517PNY2"/>
<sequence>MSQLNQAFLALGSNIEPEKNLPQAVQLLADFGTVTGKSSVWQSAPVGDPDQPDFLNAAVLLETEHNADTICERVVPEIESRLKRVRDPLNKNGPRTIDIDLVLFNRDSLRIAHRIIPDPEIESRVFLAVPLAEIAPDYEVPGLNTTLSEIARDLQQLPQNQLLLRDEIQL</sequence>
<dbReference type="Pfam" id="PF01288">
    <property type="entry name" value="HPPK"/>
    <property type="match status" value="1"/>
</dbReference>
<dbReference type="OrthoDB" id="9808041at2"/>
<dbReference type="PANTHER" id="PTHR43071:SF1">
    <property type="entry name" value="2-AMINO-4-HYDROXY-6-HYDROXYMETHYLDIHYDROPTERIDINE PYROPHOSPHOKINASE"/>
    <property type="match status" value="1"/>
</dbReference>